<protein>
    <submittedName>
        <fullName evidence="9">ABC transporter permease</fullName>
    </submittedName>
</protein>
<dbReference type="Pfam" id="PF19300">
    <property type="entry name" value="BPD_transp_1_N"/>
    <property type="match status" value="1"/>
</dbReference>
<reference evidence="10" key="1">
    <citation type="journal article" date="2019" name="Int. J. Syst. Evol. Microbiol.">
        <title>The Global Catalogue of Microorganisms (GCM) 10K type strain sequencing project: providing services to taxonomists for standard genome sequencing and annotation.</title>
        <authorList>
            <consortium name="The Broad Institute Genomics Platform"/>
            <consortium name="The Broad Institute Genome Sequencing Center for Infectious Disease"/>
            <person name="Wu L."/>
            <person name="Ma J."/>
        </authorList>
    </citation>
    <scope>NUCLEOTIDE SEQUENCE [LARGE SCALE GENOMIC DNA]</scope>
    <source>
        <strain evidence="10">JCM 19129</strain>
    </source>
</reference>
<evidence type="ECO:0000256" key="1">
    <source>
        <dbReference type="ARBA" id="ARBA00004651"/>
    </source>
</evidence>
<feature type="transmembrane region" description="Helical" evidence="7">
    <location>
        <begin position="137"/>
        <end position="163"/>
    </location>
</feature>
<evidence type="ECO:0000256" key="5">
    <source>
        <dbReference type="ARBA" id="ARBA00022989"/>
    </source>
</evidence>
<dbReference type="EMBL" id="BAABLW010000007">
    <property type="protein sequence ID" value="GAA4927688.1"/>
    <property type="molecule type" value="Genomic_DNA"/>
</dbReference>
<dbReference type="Pfam" id="PF00528">
    <property type="entry name" value="BPD_transp_1"/>
    <property type="match status" value="1"/>
</dbReference>
<keyword evidence="6 7" id="KW-0472">Membrane</keyword>
<organism evidence="9 10">
    <name type="scientific">Nesterenkonia rhizosphaerae</name>
    <dbReference type="NCBI Taxonomy" id="1348272"/>
    <lineage>
        <taxon>Bacteria</taxon>
        <taxon>Bacillati</taxon>
        <taxon>Actinomycetota</taxon>
        <taxon>Actinomycetes</taxon>
        <taxon>Micrococcales</taxon>
        <taxon>Micrococcaceae</taxon>
        <taxon>Nesterenkonia</taxon>
    </lineage>
</organism>
<dbReference type="CDD" id="cd06261">
    <property type="entry name" value="TM_PBP2"/>
    <property type="match status" value="1"/>
</dbReference>
<dbReference type="Gene3D" id="1.10.3720.10">
    <property type="entry name" value="MetI-like"/>
    <property type="match status" value="1"/>
</dbReference>
<dbReference type="InterPro" id="IPR035906">
    <property type="entry name" value="MetI-like_sf"/>
</dbReference>
<sequence>MLKYIFRRTLLMIPVVLIISTIVFWIIQLPPGDYVSNYARQLADEGEQLSAADQQALRERFGLDQPWYIRYLGWLWGIISRGDFGYSFAYSQPVLDVIEQYMVMTLVVAIASMLFTYLVAIPIGVYSAVKQYSLGDYVFTTVGFLGMATPNFLLALILMYLAYSWTGSPMLGLQSPEFRGAEWSLARIGDLLKHMIIPIVVIGTASTCELIRVMRGQMLDELNKPNVVTARAKGVKESTILRKYPLRAAINPIVSTLGWSLTAIFTGSTITAIVLNLPTQGPVMLDALLAQDMYLAGTWLLFMAVLTVIGTLISDILLAWLDPRIRHERNGASA</sequence>
<comment type="subcellular location">
    <subcellularLocation>
        <location evidence="1 7">Cell membrane</location>
        <topology evidence="1 7">Multi-pass membrane protein</topology>
    </subcellularLocation>
</comment>
<dbReference type="PANTHER" id="PTHR30465">
    <property type="entry name" value="INNER MEMBRANE ABC TRANSPORTER"/>
    <property type="match status" value="1"/>
</dbReference>
<dbReference type="SUPFAM" id="SSF161098">
    <property type="entry name" value="MetI-like"/>
    <property type="match status" value="1"/>
</dbReference>
<evidence type="ECO:0000256" key="6">
    <source>
        <dbReference type="ARBA" id="ARBA00023136"/>
    </source>
</evidence>
<comment type="caution">
    <text evidence="9">The sequence shown here is derived from an EMBL/GenBank/DDBJ whole genome shotgun (WGS) entry which is preliminary data.</text>
</comment>
<dbReference type="Proteomes" id="UP001500368">
    <property type="component" value="Unassembled WGS sequence"/>
</dbReference>
<evidence type="ECO:0000313" key="9">
    <source>
        <dbReference type="EMBL" id="GAA4927688.1"/>
    </source>
</evidence>
<feature type="domain" description="ABC transmembrane type-1" evidence="8">
    <location>
        <begin position="102"/>
        <end position="318"/>
    </location>
</feature>
<dbReference type="InterPro" id="IPR000515">
    <property type="entry name" value="MetI-like"/>
</dbReference>
<keyword evidence="10" id="KW-1185">Reference proteome</keyword>
<accession>A0ABP9GAQ4</accession>
<gene>
    <name evidence="9" type="ORF">GCM10025790_27420</name>
</gene>
<keyword evidence="2 7" id="KW-0813">Transport</keyword>
<evidence type="ECO:0000256" key="7">
    <source>
        <dbReference type="RuleBase" id="RU363032"/>
    </source>
</evidence>
<feature type="transmembrane region" description="Helical" evidence="7">
    <location>
        <begin position="195"/>
        <end position="214"/>
    </location>
</feature>
<evidence type="ECO:0000256" key="2">
    <source>
        <dbReference type="ARBA" id="ARBA00022448"/>
    </source>
</evidence>
<keyword evidence="3" id="KW-1003">Cell membrane</keyword>
<dbReference type="PANTHER" id="PTHR30465:SF43">
    <property type="entry name" value="OLIGOPEPTIDE ABC TRANSPORTER, PERMEASE PROTEIN"/>
    <property type="match status" value="1"/>
</dbReference>
<keyword evidence="4 7" id="KW-0812">Transmembrane</keyword>
<evidence type="ECO:0000256" key="3">
    <source>
        <dbReference type="ARBA" id="ARBA00022475"/>
    </source>
</evidence>
<dbReference type="InterPro" id="IPR045621">
    <property type="entry name" value="BPD_transp_1_N"/>
</dbReference>
<evidence type="ECO:0000313" key="10">
    <source>
        <dbReference type="Proteomes" id="UP001500368"/>
    </source>
</evidence>
<comment type="similarity">
    <text evidence="7">Belongs to the binding-protein-dependent transport system permease family.</text>
</comment>
<feature type="transmembrane region" description="Helical" evidence="7">
    <location>
        <begin position="249"/>
        <end position="274"/>
    </location>
</feature>
<feature type="transmembrane region" description="Helical" evidence="7">
    <location>
        <begin position="101"/>
        <end position="125"/>
    </location>
</feature>
<dbReference type="PROSITE" id="PS50928">
    <property type="entry name" value="ABC_TM1"/>
    <property type="match status" value="1"/>
</dbReference>
<name>A0ABP9GAQ4_9MICC</name>
<dbReference type="RefSeq" id="WP_260072220.1">
    <property type="nucleotide sequence ID" value="NZ_BAABLW010000007.1"/>
</dbReference>
<evidence type="ECO:0000256" key="4">
    <source>
        <dbReference type="ARBA" id="ARBA00022692"/>
    </source>
</evidence>
<keyword evidence="5 7" id="KW-1133">Transmembrane helix</keyword>
<feature type="transmembrane region" description="Helical" evidence="7">
    <location>
        <begin position="294"/>
        <end position="321"/>
    </location>
</feature>
<feature type="transmembrane region" description="Helical" evidence="7">
    <location>
        <begin position="9"/>
        <end position="27"/>
    </location>
</feature>
<proteinExistence type="inferred from homology"/>
<evidence type="ECO:0000259" key="8">
    <source>
        <dbReference type="PROSITE" id="PS50928"/>
    </source>
</evidence>